<dbReference type="PANTHER" id="PTHR10434:SF40">
    <property type="entry name" value="1-ACYL-SN-GLYCEROL-3-PHOSPHATE ACYLTRANSFERASE"/>
    <property type="match status" value="1"/>
</dbReference>
<dbReference type="STRING" id="867345.SAMN05421693_10569"/>
<evidence type="ECO:0000313" key="7">
    <source>
        <dbReference type="Proteomes" id="UP000199496"/>
    </source>
</evidence>
<evidence type="ECO:0000256" key="1">
    <source>
        <dbReference type="ARBA" id="ARBA00005189"/>
    </source>
</evidence>
<evidence type="ECO:0000259" key="5">
    <source>
        <dbReference type="SMART" id="SM00563"/>
    </source>
</evidence>
<feature type="transmembrane region" description="Helical" evidence="4">
    <location>
        <begin position="12"/>
        <end position="37"/>
    </location>
</feature>
<evidence type="ECO:0000256" key="4">
    <source>
        <dbReference type="SAM" id="Phobius"/>
    </source>
</evidence>
<keyword evidence="2 6" id="KW-0808">Transferase</keyword>
<dbReference type="Pfam" id="PF01553">
    <property type="entry name" value="Acyltransferase"/>
    <property type="match status" value="1"/>
</dbReference>
<comment type="pathway">
    <text evidence="1">Lipid metabolism.</text>
</comment>
<evidence type="ECO:0000256" key="3">
    <source>
        <dbReference type="ARBA" id="ARBA00023315"/>
    </source>
</evidence>
<dbReference type="EMBL" id="FOFO01000005">
    <property type="protein sequence ID" value="SEP76058.1"/>
    <property type="molecule type" value="Genomic_DNA"/>
</dbReference>
<feature type="domain" description="Phospholipid/glycerol acyltransferase" evidence="5">
    <location>
        <begin position="80"/>
        <end position="194"/>
    </location>
</feature>
<dbReference type="PANTHER" id="PTHR10434">
    <property type="entry name" value="1-ACYL-SN-GLYCEROL-3-PHOSPHATE ACYLTRANSFERASE"/>
    <property type="match status" value="1"/>
</dbReference>
<organism evidence="6 7">
    <name type="scientific">Ectothiorhodospira magna</name>
    <dbReference type="NCBI Taxonomy" id="867345"/>
    <lineage>
        <taxon>Bacteria</taxon>
        <taxon>Pseudomonadati</taxon>
        <taxon>Pseudomonadota</taxon>
        <taxon>Gammaproteobacteria</taxon>
        <taxon>Chromatiales</taxon>
        <taxon>Ectothiorhodospiraceae</taxon>
        <taxon>Ectothiorhodospira</taxon>
    </lineage>
</organism>
<proteinExistence type="predicted"/>
<dbReference type="SUPFAM" id="SSF69593">
    <property type="entry name" value="Glycerol-3-phosphate (1)-acyltransferase"/>
    <property type="match status" value="1"/>
</dbReference>
<name>A0A1H9AJC0_9GAMM</name>
<dbReference type="GO" id="GO:0003841">
    <property type="term" value="F:1-acylglycerol-3-phosphate O-acyltransferase activity"/>
    <property type="evidence" value="ECO:0007669"/>
    <property type="project" value="TreeGrafter"/>
</dbReference>
<keyword evidence="7" id="KW-1185">Reference proteome</keyword>
<dbReference type="GO" id="GO:0006654">
    <property type="term" value="P:phosphatidic acid biosynthetic process"/>
    <property type="evidence" value="ECO:0007669"/>
    <property type="project" value="TreeGrafter"/>
</dbReference>
<keyword evidence="4" id="KW-0472">Membrane</keyword>
<dbReference type="SMART" id="SM00563">
    <property type="entry name" value="PlsC"/>
    <property type="match status" value="1"/>
</dbReference>
<reference evidence="6 7" key="1">
    <citation type="submission" date="2016-10" db="EMBL/GenBank/DDBJ databases">
        <authorList>
            <person name="de Groot N.N."/>
        </authorList>
    </citation>
    <scope>NUCLEOTIDE SEQUENCE [LARGE SCALE GENOMIC DNA]</scope>
    <source>
        <strain evidence="6 7">B7-7</strain>
    </source>
</reference>
<keyword evidence="3 6" id="KW-0012">Acyltransferase</keyword>
<protein>
    <submittedName>
        <fullName evidence="6">1-acyl-sn-glycerol-3-phosphate acyltransferase</fullName>
    </submittedName>
</protein>
<evidence type="ECO:0000256" key="2">
    <source>
        <dbReference type="ARBA" id="ARBA00022679"/>
    </source>
</evidence>
<dbReference type="OrthoDB" id="9812274at2"/>
<keyword evidence="4" id="KW-0812">Transmembrane</keyword>
<dbReference type="Proteomes" id="UP000199496">
    <property type="component" value="Unassembled WGS sequence"/>
</dbReference>
<dbReference type="InterPro" id="IPR002123">
    <property type="entry name" value="Plipid/glycerol_acylTrfase"/>
</dbReference>
<dbReference type="AlphaFoldDB" id="A0A1H9AJC0"/>
<evidence type="ECO:0000313" key="6">
    <source>
        <dbReference type="EMBL" id="SEP76058.1"/>
    </source>
</evidence>
<keyword evidence="4" id="KW-1133">Transmembrane helix</keyword>
<dbReference type="RefSeq" id="WP_090204066.1">
    <property type="nucleotide sequence ID" value="NZ_FOFO01000005.1"/>
</dbReference>
<dbReference type="CDD" id="cd07989">
    <property type="entry name" value="LPLAT_AGPAT-like"/>
    <property type="match status" value="1"/>
</dbReference>
<accession>A0A1H9AJC0</accession>
<gene>
    <name evidence="6" type="ORF">SAMN05421693_10569</name>
</gene>
<sequence>MPEPVPPTPVLYLRASLFWTGLALSTVLFALLSPLLLPLKWHGRFRVLSQWTRFNLWWLTLTCGLRYTVTGTEHLGGEARVLMCKHQSAWETLALQQFIPPQVWVLKQELMRIPFFGWAIGMLEPIVLDRAAGRKAMDQLVAQGLDRLHRGLWVVLFPEGTRTPPGHQGRYKVGGAVLAARSGRPVIPVAHNAGLFWPRNSFIKYPGTIQVEIGPPIPTEGRKPEAIMKDVQTWIESRAGALCGLAGSDVEQSRV</sequence>